<proteinExistence type="predicted"/>
<dbReference type="Gene3D" id="3.40.50.150">
    <property type="entry name" value="Vaccinia Virus protein VP39"/>
    <property type="match status" value="1"/>
</dbReference>
<organism evidence="2 3">
    <name type="scientific">Brevibacterium antiquum</name>
    <dbReference type="NCBI Taxonomy" id="234835"/>
    <lineage>
        <taxon>Bacteria</taxon>
        <taxon>Bacillati</taxon>
        <taxon>Actinomycetota</taxon>
        <taxon>Actinomycetes</taxon>
        <taxon>Micrococcales</taxon>
        <taxon>Brevibacteriaceae</taxon>
        <taxon>Brevibacterium</taxon>
    </lineage>
</organism>
<dbReference type="Pfam" id="PF13847">
    <property type="entry name" value="Methyltransf_31"/>
    <property type="match status" value="1"/>
</dbReference>
<gene>
    <name evidence="2" type="ORF">BANT10_01304</name>
</gene>
<dbReference type="GO" id="GO:0032259">
    <property type="term" value="P:methylation"/>
    <property type="evidence" value="ECO:0007669"/>
    <property type="project" value="UniProtKB-KW"/>
</dbReference>
<dbReference type="EMBL" id="FXZE01000004">
    <property type="protein sequence ID" value="SMX78916.1"/>
    <property type="molecule type" value="Genomic_DNA"/>
</dbReference>
<dbReference type="GO" id="GO:0008168">
    <property type="term" value="F:methyltransferase activity"/>
    <property type="evidence" value="ECO:0007669"/>
    <property type="project" value="UniProtKB-KW"/>
</dbReference>
<name>A0A2H1IUP5_9MICO</name>
<dbReference type="InterPro" id="IPR025714">
    <property type="entry name" value="Methyltranfer_dom"/>
</dbReference>
<dbReference type="InterPro" id="IPR029063">
    <property type="entry name" value="SAM-dependent_MTases_sf"/>
</dbReference>
<dbReference type="PANTHER" id="PTHR43591">
    <property type="entry name" value="METHYLTRANSFERASE"/>
    <property type="match status" value="1"/>
</dbReference>
<dbReference type="PANTHER" id="PTHR43591:SF24">
    <property type="entry name" value="2-METHOXY-6-POLYPRENYL-1,4-BENZOQUINOL METHYLASE, MITOCHONDRIAL"/>
    <property type="match status" value="1"/>
</dbReference>
<evidence type="ECO:0000313" key="3">
    <source>
        <dbReference type="Proteomes" id="UP000234342"/>
    </source>
</evidence>
<dbReference type="SUPFAM" id="SSF53335">
    <property type="entry name" value="S-adenosyl-L-methionine-dependent methyltransferases"/>
    <property type="match status" value="1"/>
</dbReference>
<dbReference type="Proteomes" id="UP000234342">
    <property type="component" value="Unassembled WGS sequence"/>
</dbReference>
<keyword evidence="2" id="KW-0489">Methyltransferase</keyword>
<accession>A0A2H1IUP5</accession>
<dbReference type="AlphaFoldDB" id="A0A2H1IUP5"/>
<evidence type="ECO:0000313" key="2">
    <source>
        <dbReference type="EMBL" id="SMX78916.1"/>
    </source>
</evidence>
<dbReference type="CDD" id="cd02440">
    <property type="entry name" value="AdoMet_MTases"/>
    <property type="match status" value="1"/>
</dbReference>
<feature type="domain" description="Methyltransferase" evidence="1">
    <location>
        <begin position="42"/>
        <end position="153"/>
    </location>
</feature>
<keyword evidence="2" id="KW-0808">Transferase</keyword>
<protein>
    <submittedName>
        <fullName evidence="2">Methyltransferase domain-containing protein</fullName>
    </submittedName>
</protein>
<keyword evidence="3" id="KW-1185">Reference proteome</keyword>
<evidence type="ECO:0000259" key="1">
    <source>
        <dbReference type="Pfam" id="PF13847"/>
    </source>
</evidence>
<dbReference type="RefSeq" id="WP_101620251.1">
    <property type="nucleotide sequence ID" value="NZ_FXZE01000004.1"/>
</dbReference>
<reference evidence="3" key="1">
    <citation type="submission" date="2017-03" db="EMBL/GenBank/DDBJ databases">
        <authorList>
            <person name="Monnet C."/>
        </authorList>
    </citation>
    <scope>NUCLEOTIDE SEQUENCE [LARGE SCALE GENOMIC DNA]</scope>
    <source>
        <strain evidence="3">P10</strain>
    </source>
</reference>
<sequence>MAQHRSSWDPYTSGARFYDLFSGEVFYRTGRVAGIAMLGLQPGEVVLDVGCGTGLNFERLKTAVGPTGRVIGLDRSEHMLRVAHDRIDRNRWTNVSLVRADATCFTADQLPADHINAVLATYALSVTGDPDAAWRRIKSVAKPGARVCVVDMQKPTGWAQVFTPLARLACSMGRSDIEAKPWQLLQRDARQVQVRSLRGGHIQAACGTMP</sequence>